<dbReference type="Proteomes" id="UP000030747">
    <property type="component" value="Unassembled WGS sequence"/>
</dbReference>
<dbReference type="GeneID" id="25255590"/>
<dbReference type="EMBL" id="HG676524">
    <property type="protein sequence ID" value="CDJ44099.1"/>
    <property type="molecule type" value="Genomic_DNA"/>
</dbReference>
<evidence type="ECO:0000313" key="2">
    <source>
        <dbReference type="Proteomes" id="UP000030747"/>
    </source>
</evidence>
<dbReference type="RefSeq" id="XP_013234848.1">
    <property type="nucleotide sequence ID" value="XM_013379394.1"/>
</dbReference>
<gene>
    <name evidence="1" type="ORF">ETH_00032620</name>
</gene>
<protein>
    <submittedName>
        <fullName evidence="1">Uncharacterized protein</fullName>
    </submittedName>
</protein>
<name>U6L691_EIMTE</name>
<keyword evidence="2" id="KW-1185">Reference proteome</keyword>
<evidence type="ECO:0000313" key="1">
    <source>
        <dbReference type="EMBL" id="CDJ44099.1"/>
    </source>
</evidence>
<accession>U6L691</accession>
<organism evidence="1 2">
    <name type="scientific">Eimeria tenella</name>
    <name type="common">Coccidian parasite</name>
    <dbReference type="NCBI Taxonomy" id="5802"/>
    <lineage>
        <taxon>Eukaryota</taxon>
        <taxon>Sar</taxon>
        <taxon>Alveolata</taxon>
        <taxon>Apicomplexa</taxon>
        <taxon>Conoidasida</taxon>
        <taxon>Coccidia</taxon>
        <taxon>Eucoccidiorida</taxon>
        <taxon>Eimeriorina</taxon>
        <taxon>Eimeriidae</taxon>
        <taxon>Eimeria</taxon>
    </lineage>
</organism>
<proteinExistence type="predicted"/>
<reference evidence="1" key="1">
    <citation type="submission" date="2013-10" db="EMBL/GenBank/DDBJ databases">
        <title>Genomic analysis of the causative agents of coccidiosis in chickens.</title>
        <authorList>
            <person name="Reid A.J."/>
            <person name="Blake D."/>
            <person name="Billington K."/>
            <person name="Browne H."/>
            <person name="Dunn M."/>
            <person name="Hung S."/>
            <person name="Kawahara F."/>
            <person name="Miranda-Saavedra D."/>
            <person name="Mourier T."/>
            <person name="Nagra H."/>
            <person name="Otto T.D."/>
            <person name="Rawlings N."/>
            <person name="Sanchez A."/>
            <person name="Sanders M."/>
            <person name="Subramaniam C."/>
            <person name="Tay Y."/>
            <person name="Dear P."/>
            <person name="Doerig C."/>
            <person name="Gruber A."/>
            <person name="Parkinson J."/>
            <person name="Shirley M."/>
            <person name="Wan K.L."/>
            <person name="Berriman M."/>
            <person name="Tomley F."/>
            <person name="Pain A."/>
        </authorList>
    </citation>
    <scope>NUCLEOTIDE SEQUENCE [LARGE SCALE GENOMIC DNA]</scope>
    <source>
        <strain evidence="1">Houghton</strain>
    </source>
</reference>
<dbReference type="VEuPathDB" id="ToxoDB:ETH_00032620"/>
<feature type="non-terminal residue" evidence="1">
    <location>
        <position position="290"/>
    </location>
</feature>
<sequence length="290" mass="30017">MMRRVSSVFGAAEMRRMNWVVVVVSGGRDCVSAAFVCVVMRVEGGMRISVQRQLAALVVRALDALVESVDVQAVLLGGMDGLGAQEAKAVGSVGGEGVRRVGGERGRASCVVGRHGWIGQRQLAALVVRALDALVESVDVQAVLLGGMDGLGAQADAASIECVWSGGDAEDELGGGGGVGRKRLRVGGVCVCRDAGGGQRQLAALVVRALDALVESVDVQAVWFSGMNGLGAQASVAGMRRMRRVSSVFGAAEMRRMSWVVVVVSGGRDCVSAAFVCVVMRVEGGMRISV</sequence>
<reference evidence="1" key="2">
    <citation type="submission" date="2013-10" db="EMBL/GenBank/DDBJ databases">
        <authorList>
            <person name="Aslett M."/>
        </authorList>
    </citation>
    <scope>NUCLEOTIDE SEQUENCE [LARGE SCALE GENOMIC DNA]</scope>
    <source>
        <strain evidence="1">Houghton</strain>
    </source>
</reference>
<dbReference type="AlphaFoldDB" id="U6L691"/>